<proteinExistence type="inferred from homology"/>
<comment type="similarity">
    <text evidence="2">Belongs to the GPAT/DAPAT family.</text>
</comment>
<sequence>MKPLASVHEINRINHTFDLYVIDQQGSLLALERFKVTGKMGFDRFKSIEKCSTEDDRSNQTAAADLVGTLLCSRSFFAYYMLVAIEAGSFFRGVLLLACYPVAFILSCFSESSATKLLVFVAVAGLKLRDVEMVARAVLPRFFSDDVHQETWRVFKCFGKRIIVTEAPRMMVEPFAKGFLGVEIVMGTELEVNKSGRATGFVAKPGVVAGSMKGKAVEELGDGNLPDLGIGDAEDDRHFLSLCKEGYMVRRSTKNKPAEQGQLLRPVILHDGRLTQRPTPVVALLTFLWMPLGFALAVLRIYVNIPLPERVVFYTYKFLGNKLVVRGTPPPPPKPGHPGVLLVCNHRTMLDPVMTAVALGRKVSCVTYSISKLSELISPIKAVALTRDREQDAERIRQLLAEGDLVICPEGTTCREPFVLRFSALFAELTDRIVPVAVNTRQGIFHGTSARGWKAFDPYFFFMNPRPTYEVTFLEQLPQELTCAGGKSAIEVANYVQRSIGSALGFECTSLTRKDKYGMLAGTDGSVPAKRQISKA</sequence>
<keyword evidence="4 7" id="KW-0812">Transmembrane</keyword>
<comment type="caution">
    <text evidence="9">The sequence shown here is derived from an EMBL/GenBank/DDBJ whole genome shotgun (WGS) entry which is preliminary data.</text>
</comment>
<dbReference type="GO" id="GO:0016020">
    <property type="term" value="C:membrane"/>
    <property type="evidence" value="ECO:0007669"/>
    <property type="project" value="UniProtKB-SubCell"/>
</dbReference>
<dbReference type="Proteomes" id="UP000734854">
    <property type="component" value="Unassembled WGS sequence"/>
</dbReference>
<protein>
    <recommendedName>
        <fullName evidence="8">Phospholipid/glycerol acyltransferase domain-containing protein</fullName>
    </recommendedName>
</protein>
<evidence type="ECO:0000313" key="9">
    <source>
        <dbReference type="EMBL" id="KAG6531494.1"/>
    </source>
</evidence>
<dbReference type="InterPro" id="IPR023214">
    <property type="entry name" value="HAD_sf"/>
</dbReference>
<dbReference type="CDD" id="cd06551">
    <property type="entry name" value="LPLAT"/>
    <property type="match status" value="1"/>
</dbReference>
<feature type="transmembrane region" description="Helical" evidence="7">
    <location>
        <begin position="77"/>
        <end position="98"/>
    </location>
</feature>
<feature type="transmembrane region" description="Helical" evidence="7">
    <location>
        <begin position="281"/>
        <end position="303"/>
    </location>
</feature>
<evidence type="ECO:0000259" key="8">
    <source>
        <dbReference type="SMART" id="SM00563"/>
    </source>
</evidence>
<gene>
    <name evidence="9" type="ORF">ZIOFF_005308</name>
</gene>
<evidence type="ECO:0000256" key="6">
    <source>
        <dbReference type="ARBA" id="ARBA00023136"/>
    </source>
</evidence>
<evidence type="ECO:0000313" key="10">
    <source>
        <dbReference type="Proteomes" id="UP000734854"/>
    </source>
</evidence>
<dbReference type="SMART" id="SM00563">
    <property type="entry name" value="PlsC"/>
    <property type="match status" value="1"/>
</dbReference>
<dbReference type="InterPro" id="IPR056462">
    <property type="entry name" value="HAD_RAM2/GPAT1-8"/>
</dbReference>
<evidence type="ECO:0000256" key="2">
    <source>
        <dbReference type="ARBA" id="ARBA00007937"/>
    </source>
</evidence>
<keyword evidence="10" id="KW-1185">Reference proteome</keyword>
<dbReference type="SUPFAM" id="SSF69593">
    <property type="entry name" value="Glycerol-3-phosphate (1)-acyltransferase"/>
    <property type="match status" value="1"/>
</dbReference>
<feature type="domain" description="Phospholipid/glycerol acyltransferase" evidence="8">
    <location>
        <begin position="340"/>
        <end position="441"/>
    </location>
</feature>
<dbReference type="GO" id="GO:0090447">
    <property type="term" value="F:glycerol-3-phosphate 2-O-acyltransferase activity"/>
    <property type="evidence" value="ECO:0007669"/>
    <property type="project" value="TreeGrafter"/>
</dbReference>
<dbReference type="AlphaFoldDB" id="A0A8J5LRL2"/>
<feature type="transmembrane region" description="Helical" evidence="7">
    <location>
        <begin position="104"/>
        <end position="126"/>
    </location>
</feature>
<organism evidence="9 10">
    <name type="scientific">Zingiber officinale</name>
    <name type="common">Ginger</name>
    <name type="synonym">Amomum zingiber</name>
    <dbReference type="NCBI Taxonomy" id="94328"/>
    <lineage>
        <taxon>Eukaryota</taxon>
        <taxon>Viridiplantae</taxon>
        <taxon>Streptophyta</taxon>
        <taxon>Embryophyta</taxon>
        <taxon>Tracheophyta</taxon>
        <taxon>Spermatophyta</taxon>
        <taxon>Magnoliopsida</taxon>
        <taxon>Liliopsida</taxon>
        <taxon>Zingiberales</taxon>
        <taxon>Zingiberaceae</taxon>
        <taxon>Zingiber</taxon>
    </lineage>
</organism>
<dbReference type="GO" id="GO:0010143">
    <property type="term" value="P:cutin biosynthetic process"/>
    <property type="evidence" value="ECO:0007669"/>
    <property type="project" value="TreeGrafter"/>
</dbReference>
<name>A0A8J5LRL2_ZINOF</name>
<reference evidence="9 10" key="1">
    <citation type="submission" date="2020-08" db="EMBL/GenBank/DDBJ databases">
        <title>Plant Genome Project.</title>
        <authorList>
            <person name="Zhang R.-G."/>
        </authorList>
    </citation>
    <scope>NUCLEOTIDE SEQUENCE [LARGE SCALE GENOMIC DNA]</scope>
    <source>
        <tissue evidence="9">Rhizome</tissue>
    </source>
</reference>
<accession>A0A8J5LRL2</accession>
<evidence type="ECO:0000256" key="5">
    <source>
        <dbReference type="ARBA" id="ARBA00022989"/>
    </source>
</evidence>
<comment type="subcellular location">
    <subcellularLocation>
        <location evidence="1">Membrane</location>
        <topology evidence="1">Multi-pass membrane protein</topology>
    </subcellularLocation>
</comment>
<dbReference type="PANTHER" id="PTHR15486">
    <property type="entry name" value="ANCIENT UBIQUITOUS PROTEIN"/>
    <property type="match status" value="1"/>
</dbReference>
<keyword evidence="6 7" id="KW-0472">Membrane</keyword>
<dbReference type="Pfam" id="PF23270">
    <property type="entry name" value="HAD_RAM2_N"/>
    <property type="match status" value="1"/>
</dbReference>
<evidence type="ECO:0000256" key="7">
    <source>
        <dbReference type="SAM" id="Phobius"/>
    </source>
</evidence>
<evidence type="ECO:0000256" key="4">
    <source>
        <dbReference type="ARBA" id="ARBA00022692"/>
    </source>
</evidence>
<evidence type="ECO:0000256" key="1">
    <source>
        <dbReference type="ARBA" id="ARBA00004141"/>
    </source>
</evidence>
<keyword evidence="5 7" id="KW-1133">Transmembrane helix</keyword>
<dbReference type="Pfam" id="PF01553">
    <property type="entry name" value="Acyltransferase"/>
    <property type="match status" value="1"/>
</dbReference>
<dbReference type="GO" id="GO:0016791">
    <property type="term" value="F:phosphatase activity"/>
    <property type="evidence" value="ECO:0007669"/>
    <property type="project" value="TreeGrafter"/>
</dbReference>
<dbReference type="InterPro" id="IPR002123">
    <property type="entry name" value="Plipid/glycerol_acylTrfase"/>
</dbReference>
<dbReference type="Gene3D" id="3.40.50.1000">
    <property type="entry name" value="HAD superfamily/HAD-like"/>
    <property type="match status" value="1"/>
</dbReference>
<keyword evidence="3" id="KW-0808">Transferase</keyword>
<dbReference type="EMBL" id="JACMSC010000002">
    <property type="protein sequence ID" value="KAG6531494.1"/>
    <property type="molecule type" value="Genomic_DNA"/>
</dbReference>
<evidence type="ECO:0000256" key="3">
    <source>
        <dbReference type="ARBA" id="ARBA00022679"/>
    </source>
</evidence>
<dbReference type="PANTHER" id="PTHR15486:SF49">
    <property type="entry name" value="GLYCEROL-3-PHOSPHATE 2-O-ACYLTRANSFERASE 6"/>
    <property type="match status" value="1"/>
</dbReference>